<sequence length="313" mass="30192">MLLAVGLVVDRAVAALASVEGLAPVNGAFGSVGFVPAPVGLASAGLVAEDLADAVLAAVAPLAVAPFAVGVIPAGLLAVGATSLGAVFVGWLAAGFTSAALGPAAFAGARVPSAALAEVGFAAAALAGADAGVSSAAWLSAGFPGPGAALLSADWLSAGLACSDAGVLSADWPSAGSGCADVARAEAADFVGVFCAGTRSGARVVSAVASFTVTSLTVASSAAADRATFVARRARAGAPFPLDLVVLGGALAGSCRWAALRGRLRPALLSSTGSSWPVCAGLNMNFPLLGHHGRVGSVTFVIVPTSSWSSRTR</sequence>
<evidence type="ECO:0000313" key="2">
    <source>
        <dbReference type="EMBL" id="GAA4247988.1"/>
    </source>
</evidence>
<keyword evidence="3" id="KW-1185">Reference proteome</keyword>
<comment type="caution">
    <text evidence="2">The sequence shown here is derived from an EMBL/GenBank/DDBJ whole genome shotgun (WGS) entry which is preliminary data.</text>
</comment>
<feature type="transmembrane region" description="Helical" evidence="1">
    <location>
        <begin position="55"/>
        <end position="78"/>
    </location>
</feature>
<keyword evidence="1" id="KW-1133">Transmembrane helix</keyword>
<protein>
    <submittedName>
        <fullName evidence="2">Uncharacterized protein</fullName>
    </submittedName>
</protein>
<accession>A0ABP8D600</accession>
<gene>
    <name evidence="2" type="ORF">GCM10022255_026140</name>
</gene>
<evidence type="ECO:0000256" key="1">
    <source>
        <dbReference type="SAM" id="Phobius"/>
    </source>
</evidence>
<keyword evidence="1" id="KW-0812">Transmembrane</keyword>
<dbReference type="Proteomes" id="UP001500620">
    <property type="component" value="Unassembled WGS sequence"/>
</dbReference>
<feature type="transmembrane region" description="Helical" evidence="1">
    <location>
        <begin position="84"/>
        <end position="106"/>
    </location>
</feature>
<reference evidence="3" key="1">
    <citation type="journal article" date="2019" name="Int. J. Syst. Evol. Microbiol.">
        <title>The Global Catalogue of Microorganisms (GCM) 10K type strain sequencing project: providing services to taxonomists for standard genome sequencing and annotation.</title>
        <authorList>
            <consortium name="The Broad Institute Genomics Platform"/>
            <consortium name="The Broad Institute Genome Sequencing Center for Infectious Disease"/>
            <person name="Wu L."/>
            <person name="Ma J."/>
        </authorList>
    </citation>
    <scope>NUCLEOTIDE SEQUENCE [LARGE SCALE GENOMIC DNA]</scope>
    <source>
        <strain evidence="3">JCM 17441</strain>
    </source>
</reference>
<organism evidence="2 3">
    <name type="scientific">Dactylosporangium darangshiense</name>
    <dbReference type="NCBI Taxonomy" id="579108"/>
    <lineage>
        <taxon>Bacteria</taxon>
        <taxon>Bacillati</taxon>
        <taxon>Actinomycetota</taxon>
        <taxon>Actinomycetes</taxon>
        <taxon>Micromonosporales</taxon>
        <taxon>Micromonosporaceae</taxon>
        <taxon>Dactylosporangium</taxon>
    </lineage>
</organism>
<dbReference type="EMBL" id="BAABAT010000005">
    <property type="protein sequence ID" value="GAA4247988.1"/>
    <property type="molecule type" value="Genomic_DNA"/>
</dbReference>
<keyword evidence="1" id="KW-0472">Membrane</keyword>
<proteinExistence type="predicted"/>
<name>A0ABP8D600_9ACTN</name>
<evidence type="ECO:0000313" key="3">
    <source>
        <dbReference type="Proteomes" id="UP001500620"/>
    </source>
</evidence>
<dbReference type="RefSeq" id="WP_345124875.1">
    <property type="nucleotide sequence ID" value="NZ_BAABAT010000005.1"/>
</dbReference>